<feature type="transmembrane region" description="Helical" evidence="1">
    <location>
        <begin position="16"/>
        <end position="37"/>
    </location>
</feature>
<gene>
    <name evidence="2" type="primary">ehaG</name>
    <name evidence="2" type="ORF">MBBAR_5c00800</name>
</gene>
<dbReference type="InterPro" id="IPR019212">
    <property type="entry name" value="EhaG-like"/>
</dbReference>
<feature type="transmembrane region" description="Helical" evidence="1">
    <location>
        <begin position="44"/>
        <end position="63"/>
    </location>
</feature>
<sequence>MVTLVPEVVPAITASLYLPALYVAILIGFIGLTGIAIQKRDIHILILTDLVGLAMLIVVAAVGTDLAEALILPGLVVELAEIMAISEILISREMRKAENSVPKDRTITEKPSVFPLPLSLDMEIMKTAPNFIALVMILFGAFLTGFTGGAVAGGGILFYMMCKKARGLPVFVVEGIGAISGISWCLWIVGFVLFFLAPQYWLLSLFMAACGLVLKVASKLGLIGSILTEEYRRE</sequence>
<dbReference type="EMBL" id="JXMW01000005">
    <property type="protein sequence ID" value="OQD59237.1"/>
    <property type="molecule type" value="Genomic_DNA"/>
</dbReference>
<evidence type="ECO:0000256" key="1">
    <source>
        <dbReference type="SAM" id="Phobius"/>
    </source>
</evidence>
<dbReference type="Proteomes" id="UP000191661">
    <property type="component" value="Unassembled WGS sequence"/>
</dbReference>
<name>A0A1V6N3S1_METAZ</name>
<dbReference type="Pfam" id="PF09878">
    <property type="entry name" value="EhaG"/>
    <property type="match status" value="1"/>
</dbReference>
<reference evidence="2 3" key="1">
    <citation type="submission" date="2014-12" db="EMBL/GenBank/DDBJ databases">
        <title>Genome sequence of Methanobrevibacter arboriphilicus DH1, DSM1125.</title>
        <authorList>
            <person name="Poehlein A."/>
            <person name="Thauer R.K."/>
            <person name="Seedorf H."/>
            <person name="Daniel R."/>
        </authorList>
    </citation>
    <scope>NUCLEOTIDE SEQUENCE [LARGE SCALE GENOMIC DNA]</scope>
    <source>
        <strain evidence="2 3">DH1</strain>
    </source>
</reference>
<accession>A0A1V6N3S1</accession>
<comment type="caution">
    <text evidence="2">The sequence shown here is derived from an EMBL/GenBank/DDBJ whole genome shotgun (WGS) entry which is preliminary data.</text>
</comment>
<proteinExistence type="predicted"/>
<feature type="transmembrane region" description="Helical" evidence="1">
    <location>
        <begin position="200"/>
        <end position="217"/>
    </location>
</feature>
<protein>
    <submittedName>
        <fullName evidence="2">Energy-converting hydrogenase A, subunit G</fullName>
    </submittedName>
</protein>
<organism evidence="2 3">
    <name type="scientific">Methanobrevibacter arboriphilus JCM 13429 = DSM 1125</name>
    <dbReference type="NCBI Taxonomy" id="1300164"/>
    <lineage>
        <taxon>Archaea</taxon>
        <taxon>Methanobacteriati</taxon>
        <taxon>Methanobacteriota</taxon>
        <taxon>Methanomada group</taxon>
        <taxon>Methanobacteria</taxon>
        <taxon>Methanobacteriales</taxon>
        <taxon>Methanobacteriaceae</taxon>
        <taxon>Methanobrevibacter</taxon>
    </lineage>
</organism>
<dbReference type="AlphaFoldDB" id="A0A1V6N3S1"/>
<dbReference type="RefSeq" id="WP_080459914.1">
    <property type="nucleotide sequence ID" value="NZ_BBET01000156.1"/>
</dbReference>
<keyword evidence="1" id="KW-0472">Membrane</keyword>
<keyword evidence="3" id="KW-1185">Reference proteome</keyword>
<feature type="transmembrane region" description="Helical" evidence="1">
    <location>
        <begin position="131"/>
        <end position="159"/>
    </location>
</feature>
<keyword evidence="1" id="KW-1133">Transmembrane helix</keyword>
<evidence type="ECO:0000313" key="3">
    <source>
        <dbReference type="Proteomes" id="UP000191661"/>
    </source>
</evidence>
<keyword evidence="1" id="KW-0812">Transmembrane</keyword>
<feature type="transmembrane region" description="Helical" evidence="1">
    <location>
        <begin position="171"/>
        <end position="194"/>
    </location>
</feature>
<evidence type="ECO:0000313" key="2">
    <source>
        <dbReference type="EMBL" id="OQD59237.1"/>
    </source>
</evidence>
<dbReference type="OrthoDB" id="65410at2157"/>